<name>A0A2P2QXP4_RHIMU</name>
<evidence type="ECO:0000313" key="2">
    <source>
        <dbReference type="EMBL" id="MBX71789.1"/>
    </source>
</evidence>
<accession>A0A2P2QXP4</accession>
<reference evidence="2" key="1">
    <citation type="submission" date="2018-02" db="EMBL/GenBank/DDBJ databases">
        <title>Rhizophora mucronata_Transcriptome.</title>
        <authorList>
            <person name="Meera S.P."/>
            <person name="Sreeshan A."/>
            <person name="Augustine A."/>
        </authorList>
    </citation>
    <scope>NUCLEOTIDE SEQUENCE</scope>
    <source>
        <tissue evidence="2">Leaf</tissue>
    </source>
</reference>
<evidence type="ECO:0000256" key="1">
    <source>
        <dbReference type="SAM" id="MobiDB-lite"/>
    </source>
</evidence>
<dbReference type="AlphaFoldDB" id="A0A2P2QXP4"/>
<dbReference type="EMBL" id="GGEC01091305">
    <property type="protein sequence ID" value="MBX71789.1"/>
    <property type="molecule type" value="Transcribed_RNA"/>
</dbReference>
<sequence length="26" mass="2931">MGQWAPNTATLQPMPTETTPNYLIVR</sequence>
<organism evidence="2">
    <name type="scientific">Rhizophora mucronata</name>
    <name type="common">Asiatic mangrove</name>
    <dbReference type="NCBI Taxonomy" id="61149"/>
    <lineage>
        <taxon>Eukaryota</taxon>
        <taxon>Viridiplantae</taxon>
        <taxon>Streptophyta</taxon>
        <taxon>Embryophyta</taxon>
        <taxon>Tracheophyta</taxon>
        <taxon>Spermatophyta</taxon>
        <taxon>Magnoliopsida</taxon>
        <taxon>eudicotyledons</taxon>
        <taxon>Gunneridae</taxon>
        <taxon>Pentapetalae</taxon>
        <taxon>rosids</taxon>
        <taxon>fabids</taxon>
        <taxon>Malpighiales</taxon>
        <taxon>Rhizophoraceae</taxon>
        <taxon>Rhizophora</taxon>
    </lineage>
</organism>
<feature type="region of interest" description="Disordered" evidence="1">
    <location>
        <begin position="1"/>
        <end position="26"/>
    </location>
</feature>
<protein>
    <submittedName>
        <fullName evidence="2">Uncharacterized protein</fullName>
    </submittedName>
</protein>
<proteinExistence type="predicted"/>